<feature type="domain" description="Type I restriction modification DNA specificity" evidence="5">
    <location>
        <begin position="26"/>
        <end position="204"/>
    </location>
</feature>
<dbReference type="InterPro" id="IPR052021">
    <property type="entry name" value="Type-I_RS_S_subunit"/>
</dbReference>
<name>Q307A0_LIMPL</name>
<dbReference type="EMBL" id="DQ239748">
    <property type="protein sequence ID" value="ABB51239.1"/>
    <property type="molecule type" value="Genomic_DNA"/>
</dbReference>
<dbReference type="SUPFAM" id="SSF116734">
    <property type="entry name" value="DNA methylase specificity domain"/>
    <property type="match status" value="2"/>
</dbReference>
<accession>Q307A0</accession>
<evidence type="ECO:0000313" key="6">
    <source>
        <dbReference type="EMBL" id="ABB51239.1"/>
    </source>
</evidence>
<keyword evidence="2" id="KW-0680">Restriction system</keyword>
<evidence type="ECO:0000256" key="1">
    <source>
        <dbReference type="ARBA" id="ARBA00010923"/>
    </source>
</evidence>
<evidence type="ECO:0000256" key="4">
    <source>
        <dbReference type="SAM" id="Coils"/>
    </source>
</evidence>
<keyword evidence="3" id="KW-0238">DNA-binding</keyword>
<dbReference type="PANTHER" id="PTHR30408:SF12">
    <property type="entry name" value="TYPE I RESTRICTION ENZYME MJAVIII SPECIFICITY SUBUNIT"/>
    <property type="match status" value="1"/>
</dbReference>
<evidence type="ECO:0000256" key="3">
    <source>
        <dbReference type="ARBA" id="ARBA00023125"/>
    </source>
</evidence>
<organism evidence="6">
    <name type="scientific">Limnospira platensis</name>
    <name type="common">Arthrospira platensis</name>
    <dbReference type="NCBI Taxonomy" id="118562"/>
    <lineage>
        <taxon>Bacteria</taxon>
        <taxon>Bacillati</taxon>
        <taxon>Cyanobacteriota</taxon>
        <taxon>Cyanophyceae</taxon>
        <taxon>Oscillatoriophycideae</taxon>
        <taxon>Oscillatoriales</taxon>
        <taxon>Sirenicapillariaceae</taxon>
        <taxon>Limnospira</taxon>
    </lineage>
</organism>
<dbReference type="Pfam" id="PF01420">
    <property type="entry name" value="Methylase_S"/>
    <property type="match status" value="2"/>
</dbReference>
<dbReference type="PANTHER" id="PTHR30408">
    <property type="entry name" value="TYPE-1 RESTRICTION ENZYME ECOKI SPECIFICITY PROTEIN"/>
    <property type="match status" value="1"/>
</dbReference>
<dbReference type="Gene3D" id="1.10.287.1120">
    <property type="entry name" value="Bipartite methylase S protein"/>
    <property type="match status" value="1"/>
</dbReference>
<comment type="similarity">
    <text evidence="1">Belongs to the type-I restriction system S methylase family.</text>
</comment>
<protein>
    <submittedName>
        <fullName evidence="6">Type I RM system S subunit</fullName>
    </submittedName>
</protein>
<evidence type="ECO:0000256" key="2">
    <source>
        <dbReference type="ARBA" id="ARBA00022747"/>
    </source>
</evidence>
<dbReference type="GO" id="GO:0009307">
    <property type="term" value="P:DNA restriction-modification system"/>
    <property type="evidence" value="ECO:0007669"/>
    <property type="project" value="UniProtKB-KW"/>
</dbReference>
<sequence length="417" mass="47162">MSRQELAGNNNQVPPGYKQTEVGVIPEDWEVVRVGDLEPYVTSGSRGWAKYYSKYGASFIRITNLNKNSIYLNLNELKFVALPNHVNEGKRTRLKNGDILISITADIGIIGYINSSVPQPAYINQHISLVRFDLKNIVSKYIAYFLVCEKVQRFFRGSTDQGAKAGINLDKIRSLQLAIPPLPEQKAIASVLSDVDELISSLDKLIAKKRHIKTATMQQLLTGKTRLPGFGGEWETKSLEYLTECLDNLRIPLNEVQRARMKGNYPYCGANGILDYVNEYIIDDDIILLAEDGGYFDEHTTRPIAYRMKGKCWVNNHVHILKAKPGYHQDFLFYCLVHKNVLPFLASGTRAKLNKSEMNKIEINLPKNSEEQKAIASVLSDMDKEIAALEKRRAKTQAIKQGMMQELLTGRTRLIKP</sequence>
<dbReference type="GO" id="GO:0003677">
    <property type="term" value="F:DNA binding"/>
    <property type="evidence" value="ECO:0007669"/>
    <property type="project" value="UniProtKB-KW"/>
</dbReference>
<reference evidence="6" key="1">
    <citation type="journal article" date="2006" name="Physiol. Genomics">
        <title>Genome-wide analysis of restriction-modification system in unicellular and filamentous cyanobacteria.</title>
        <authorList>
            <person name="Zhao F."/>
            <person name="Zhang X."/>
            <person name="Liang C."/>
            <person name="Wu J."/>
            <person name="Bao Q."/>
            <person name="Qin S."/>
        </authorList>
    </citation>
    <scope>NUCLEOTIDE SEQUENCE</scope>
</reference>
<keyword evidence="4" id="KW-0175">Coiled coil</keyword>
<dbReference type="CDD" id="cd17246">
    <property type="entry name" value="RMtype1_S_SonII-TRD2-CR2_like"/>
    <property type="match status" value="1"/>
</dbReference>
<dbReference type="CDD" id="cd17262">
    <property type="entry name" value="RMtype1_S_Aco12261I-TRD2-CR2"/>
    <property type="match status" value="1"/>
</dbReference>
<evidence type="ECO:0000259" key="5">
    <source>
        <dbReference type="Pfam" id="PF01420"/>
    </source>
</evidence>
<feature type="coiled-coil region" evidence="4">
    <location>
        <begin position="379"/>
        <end position="406"/>
    </location>
</feature>
<dbReference type="REBASE" id="11641">
    <property type="entry name" value="S.SplZORFTP"/>
</dbReference>
<dbReference type="InterPro" id="IPR000055">
    <property type="entry name" value="Restrct_endonuc_typeI_TRD"/>
</dbReference>
<feature type="domain" description="Type I restriction modification DNA specificity" evidence="5">
    <location>
        <begin position="233"/>
        <end position="393"/>
    </location>
</feature>
<gene>
    <name evidence="6" type="primary">hsdS</name>
</gene>
<proteinExistence type="inferred from homology"/>
<dbReference type="Gene3D" id="3.90.220.20">
    <property type="entry name" value="DNA methylase specificity domains"/>
    <property type="match status" value="2"/>
</dbReference>
<dbReference type="InterPro" id="IPR044946">
    <property type="entry name" value="Restrct_endonuc_typeI_TRD_sf"/>
</dbReference>
<dbReference type="AlphaFoldDB" id="Q307A0"/>